<evidence type="ECO:0000256" key="2">
    <source>
        <dbReference type="ARBA" id="ARBA00022448"/>
    </source>
</evidence>
<evidence type="ECO:0000313" key="10">
    <source>
        <dbReference type="EMBL" id="MYZ47565.1"/>
    </source>
</evidence>
<comment type="subcellular location">
    <subcellularLocation>
        <location evidence="1">Cell membrane</location>
        <topology evidence="1">Multi-pass membrane protein</topology>
    </subcellularLocation>
</comment>
<evidence type="ECO:0000256" key="6">
    <source>
        <dbReference type="ARBA" id="ARBA00022989"/>
    </source>
</evidence>
<evidence type="ECO:0000256" key="5">
    <source>
        <dbReference type="ARBA" id="ARBA00022970"/>
    </source>
</evidence>
<dbReference type="GO" id="GO:0006865">
    <property type="term" value="P:amino acid transport"/>
    <property type="evidence" value="ECO:0007669"/>
    <property type="project" value="UniProtKB-KW"/>
</dbReference>
<proteinExistence type="inferred from homology"/>
<reference evidence="10" key="1">
    <citation type="submission" date="2019-03" db="EMBL/GenBank/DDBJ databases">
        <title>Afifella sp. nov., isolated from activated sludge.</title>
        <authorList>
            <person name="Li Q."/>
            <person name="Liu Y."/>
        </authorList>
    </citation>
    <scope>NUCLEOTIDE SEQUENCE</scope>
    <source>
        <strain evidence="10">L72</strain>
    </source>
</reference>
<dbReference type="PANTHER" id="PTHR11795:SF442">
    <property type="entry name" value="ABC TRANSPORTER ATP-BINDING PROTEIN"/>
    <property type="match status" value="1"/>
</dbReference>
<evidence type="ECO:0000256" key="7">
    <source>
        <dbReference type="ARBA" id="ARBA00023136"/>
    </source>
</evidence>
<accession>A0A964T392</accession>
<feature type="transmembrane region" description="Helical" evidence="9">
    <location>
        <begin position="235"/>
        <end position="254"/>
    </location>
</feature>
<dbReference type="Proteomes" id="UP000773614">
    <property type="component" value="Unassembled WGS sequence"/>
</dbReference>
<comment type="caution">
    <text evidence="10">The sequence shown here is derived from an EMBL/GenBank/DDBJ whole genome shotgun (WGS) entry which is preliminary data.</text>
</comment>
<dbReference type="PANTHER" id="PTHR11795">
    <property type="entry name" value="BRANCHED-CHAIN AMINO ACID TRANSPORT SYSTEM PERMEASE PROTEIN LIVH"/>
    <property type="match status" value="1"/>
</dbReference>
<feature type="transmembrane region" description="Helical" evidence="9">
    <location>
        <begin position="203"/>
        <end position="229"/>
    </location>
</feature>
<keyword evidence="5" id="KW-0029">Amino-acid transport</keyword>
<gene>
    <name evidence="10" type="ORF">E4O86_07550</name>
</gene>
<dbReference type="AlphaFoldDB" id="A0A964T392"/>
<dbReference type="CDD" id="cd06582">
    <property type="entry name" value="TM_PBP1_LivH_like"/>
    <property type="match status" value="1"/>
</dbReference>
<feature type="transmembrane region" description="Helical" evidence="9">
    <location>
        <begin position="96"/>
        <end position="114"/>
    </location>
</feature>
<feature type="transmembrane region" description="Helical" evidence="9">
    <location>
        <begin position="43"/>
        <end position="75"/>
    </location>
</feature>
<dbReference type="Pfam" id="PF02653">
    <property type="entry name" value="BPD_transp_2"/>
    <property type="match status" value="1"/>
</dbReference>
<keyword evidence="11" id="KW-1185">Reference proteome</keyword>
<organism evidence="10 11">
    <name type="scientific">Propylenella binzhouense</name>
    <dbReference type="NCBI Taxonomy" id="2555902"/>
    <lineage>
        <taxon>Bacteria</taxon>
        <taxon>Pseudomonadati</taxon>
        <taxon>Pseudomonadota</taxon>
        <taxon>Alphaproteobacteria</taxon>
        <taxon>Hyphomicrobiales</taxon>
        <taxon>Propylenellaceae</taxon>
        <taxon>Propylenella</taxon>
    </lineage>
</organism>
<protein>
    <submittedName>
        <fullName evidence="10">Branched-chain amino acid ABC transporter permease</fullName>
    </submittedName>
</protein>
<evidence type="ECO:0000256" key="4">
    <source>
        <dbReference type="ARBA" id="ARBA00022692"/>
    </source>
</evidence>
<dbReference type="EMBL" id="SPKJ01000017">
    <property type="protein sequence ID" value="MYZ47565.1"/>
    <property type="molecule type" value="Genomic_DNA"/>
</dbReference>
<dbReference type="OrthoDB" id="9807115at2"/>
<evidence type="ECO:0000256" key="8">
    <source>
        <dbReference type="ARBA" id="ARBA00037998"/>
    </source>
</evidence>
<feature type="transmembrane region" description="Helical" evidence="9">
    <location>
        <begin position="162"/>
        <end position="182"/>
    </location>
</feature>
<name>A0A964T392_9HYPH</name>
<keyword evidence="7 9" id="KW-0472">Membrane</keyword>
<keyword evidence="2" id="KW-0813">Transport</keyword>
<keyword evidence="3" id="KW-1003">Cell membrane</keyword>
<feature type="transmembrane region" description="Helical" evidence="9">
    <location>
        <begin position="261"/>
        <end position="285"/>
    </location>
</feature>
<evidence type="ECO:0000256" key="3">
    <source>
        <dbReference type="ARBA" id="ARBA00022475"/>
    </source>
</evidence>
<dbReference type="InterPro" id="IPR001851">
    <property type="entry name" value="ABC_transp_permease"/>
</dbReference>
<evidence type="ECO:0000256" key="9">
    <source>
        <dbReference type="SAM" id="Phobius"/>
    </source>
</evidence>
<dbReference type="InterPro" id="IPR052157">
    <property type="entry name" value="BCAA_transport_permease"/>
</dbReference>
<evidence type="ECO:0000256" key="1">
    <source>
        <dbReference type="ARBA" id="ARBA00004651"/>
    </source>
</evidence>
<sequence>MTINSIFLMVLTGLQLGAIYALIALGLTLIFGTLGVVNFAHGALYLIAAYCAVFAAQSLGFGLAIVLVPIILFIFGIAMERGLIRFFYQRPHTDQILVTFGIAIVVEEVLKWMFGANNIPFALPSWGAGQVLFYGLGANVPAAIPGIRVPMPFLEGFAFFPAWRLLLIIVTAVTIFALFALLQFTRFGLVLRAGMRDPEMLRFLGVNVTIRFSILFGIGAMIAGIAGVFGGPVTQVSPTVGMALLVPSFLVVVIGGMGSMLGALVAALLLGMASSFTTGFAAAVGDPTAKMALTALQQIVVYLVAVVVLLIRPRGLFGKKGIFE</sequence>
<comment type="similarity">
    <text evidence="8">Belongs to the binding-protein-dependent transport system permease family. LivHM subfamily.</text>
</comment>
<dbReference type="GO" id="GO:0005886">
    <property type="term" value="C:plasma membrane"/>
    <property type="evidence" value="ECO:0007669"/>
    <property type="project" value="UniProtKB-SubCell"/>
</dbReference>
<feature type="transmembrane region" description="Helical" evidence="9">
    <location>
        <begin position="291"/>
        <end position="311"/>
    </location>
</feature>
<dbReference type="GO" id="GO:0022857">
    <property type="term" value="F:transmembrane transporter activity"/>
    <property type="evidence" value="ECO:0007669"/>
    <property type="project" value="InterPro"/>
</dbReference>
<evidence type="ECO:0000313" key="11">
    <source>
        <dbReference type="Proteomes" id="UP000773614"/>
    </source>
</evidence>
<keyword evidence="6 9" id="KW-1133">Transmembrane helix</keyword>
<feature type="transmembrane region" description="Helical" evidence="9">
    <location>
        <begin position="7"/>
        <end position="31"/>
    </location>
</feature>
<keyword evidence="4 9" id="KW-0812">Transmembrane</keyword>